<feature type="chain" id="PRO_5025627408" evidence="1">
    <location>
        <begin position="17"/>
        <end position="242"/>
    </location>
</feature>
<name>A0A6A5HCZ4_CAERE</name>
<dbReference type="AlphaFoldDB" id="A0A6A5HCZ4"/>
<dbReference type="GeneID" id="9800868"/>
<dbReference type="CTD" id="9800868"/>
<dbReference type="EMBL" id="WUAV01000002">
    <property type="protein sequence ID" value="KAF1764879.1"/>
    <property type="molecule type" value="Genomic_DNA"/>
</dbReference>
<protein>
    <submittedName>
        <fullName evidence="2">Uncharacterized protein</fullName>
    </submittedName>
</protein>
<dbReference type="Proteomes" id="UP000483820">
    <property type="component" value="Chromosome II"/>
</dbReference>
<dbReference type="KEGG" id="crq:GCK72_004830"/>
<organism evidence="2 3">
    <name type="scientific">Caenorhabditis remanei</name>
    <name type="common">Caenorhabditis vulgaris</name>
    <dbReference type="NCBI Taxonomy" id="31234"/>
    <lineage>
        <taxon>Eukaryota</taxon>
        <taxon>Metazoa</taxon>
        <taxon>Ecdysozoa</taxon>
        <taxon>Nematoda</taxon>
        <taxon>Chromadorea</taxon>
        <taxon>Rhabditida</taxon>
        <taxon>Rhabditina</taxon>
        <taxon>Rhabditomorpha</taxon>
        <taxon>Rhabditoidea</taxon>
        <taxon>Rhabditidae</taxon>
        <taxon>Peloderinae</taxon>
        <taxon>Caenorhabditis</taxon>
    </lineage>
</organism>
<sequence>MKTLFLILFLPILVYCQSDGVLDCGYLSDTFVYKDFANVYRNYVGGCCTSACLKRLEEHYPGWRTPTEINPASWYVSMLYSLQCCKDTPSIAVITETMSTTTGTTPVTTPTTTTIPTTTSVTSTIKTTIKNQKLNCGWLEESNGGLCCTQRALNFLQTWDANWRKLNDIGYRTQIINILKSKGHCDSKGTPLTTTTVIVPSTTVTKSMLCNLVGVGCAEKSTTPIMASTTTVIDSSSKGESF</sequence>
<reference evidence="2 3" key="1">
    <citation type="submission" date="2019-12" db="EMBL/GenBank/DDBJ databases">
        <title>Chromosome-level assembly of the Caenorhabditis remanei genome.</title>
        <authorList>
            <person name="Teterina A.A."/>
            <person name="Willis J.H."/>
            <person name="Phillips P.C."/>
        </authorList>
    </citation>
    <scope>NUCLEOTIDE SEQUENCE [LARGE SCALE GENOMIC DNA]</scope>
    <source>
        <strain evidence="2 3">PX506</strain>
        <tissue evidence="2">Whole organism</tissue>
    </source>
</reference>
<evidence type="ECO:0000256" key="1">
    <source>
        <dbReference type="SAM" id="SignalP"/>
    </source>
</evidence>
<accession>A0A6A5HCZ4</accession>
<keyword evidence="1" id="KW-0732">Signal</keyword>
<evidence type="ECO:0000313" key="3">
    <source>
        <dbReference type="Proteomes" id="UP000483820"/>
    </source>
</evidence>
<dbReference type="RefSeq" id="XP_003098346.2">
    <property type="nucleotide sequence ID" value="XM_003098298.2"/>
</dbReference>
<gene>
    <name evidence="2" type="ORF">GCK72_004830</name>
</gene>
<proteinExistence type="predicted"/>
<comment type="caution">
    <text evidence="2">The sequence shown here is derived from an EMBL/GenBank/DDBJ whole genome shotgun (WGS) entry which is preliminary data.</text>
</comment>
<evidence type="ECO:0000313" key="2">
    <source>
        <dbReference type="EMBL" id="KAF1764879.1"/>
    </source>
</evidence>
<feature type="signal peptide" evidence="1">
    <location>
        <begin position="1"/>
        <end position="16"/>
    </location>
</feature>